<organism evidence="1 2">
    <name type="scientific">Apiospora rasikravindrae</name>
    <dbReference type="NCBI Taxonomy" id="990691"/>
    <lineage>
        <taxon>Eukaryota</taxon>
        <taxon>Fungi</taxon>
        <taxon>Dikarya</taxon>
        <taxon>Ascomycota</taxon>
        <taxon>Pezizomycotina</taxon>
        <taxon>Sordariomycetes</taxon>
        <taxon>Xylariomycetidae</taxon>
        <taxon>Amphisphaeriales</taxon>
        <taxon>Apiosporaceae</taxon>
        <taxon>Apiospora</taxon>
    </lineage>
</organism>
<gene>
    <name evidence="1" type="ORF">PG993_007924</name>
</gene>
<protein>
    <submittedName>
        <fullName evidence="1">Uncharacterized protein</fullName>
    </submittedName>
</protein>
<keyword evidence="2" id="KW-1185">Reference proteome</keyword>
<name>A0ABR1T163_9PEZI</name>
<proteinExistence type="predicted"/>
<comment type="caution">
    <text evidence="1">The sequence shown here is derived from an EMBL/GenBank/DDBJ whole genome shotgun (WGS) entry which is preliminary data.</text>
</comment>
<reference evidence="1 2" key="1">
    <citation type="submission" date="2023-01" db="EMBL/GenBank/DDBJ databases">
        <title>Analysis of 21 Apiospora genomes using comparative genomics revels a genus with tremendous synthesis potential of carbohydrate active enzymes and secondary metabolites.</title>
        <authorList>
            <person name="Sorensen T."/>
        </authorList>
    </citation>
    <scope>NUCLEOTIDE SEQUENCE [LARGE SCALE GENOMIC DNA]</scope>
    <source>
        <strain evidence="1 2">CBS 33761</strain>
    </source>
</reference>
<accession>A0ABR1T163</accession>
<evidence type="ECO:0000313" key="2">
    <source>
        <dbReference type="Proteomes" id="UP001444661"/>
    </source>
</evidence>
<dbReference type="Proteomes" id="UP001444661">
    <property type="component" value="Unassembled WGS sequence"/>
</dbReference>
<dbReference type="EMBL" id="JAQQWK010000006">
    <property type="protein sequence ID" value="KAK8039513.1"/>
    <property type="molecule type" value="Genomic_DNA"/>
</dbReference>
<evidence type="ECO:0000313" key="1">
    <source>
        <dbReference type="EMBL" id="KAK8039513.1"/>
    </source>
</evidence>
<sequence>MDGGASETGAQQDPGSALQGLLAFPLFDTVVFTPVGVRKCHQKSKKSLVERYPGFLQPRQLPTARLALFPPLGIPALRELWGWLCRMTHYHIAQKASTAWEKQSDAPHDFLPPFEPPVPIQADVDAWPLSYAESSGFTNHTMARNNLHQKKPPLR</sequence>